<evidence type="ECO:0000256" key="9">
    <source>
        <dbReference type="RuleBase" id="RU365103"/>
    </source>
</evidence>
<dbReference type="InterPro" id="IPR007507">
    <property type="entry name" value="Glycos_transf_N"/>
</dbReference>
<dbReference type="GO" id="GO:0043842">
    <property type="term" value="F:Kdo transferase activity"/>
    <property type="evidence" value="ECO:0007669"/>
    <property type="project" value="UniProtKB-EC"/>
</dbReference>
<dbReference type="NCBIfam" id="NF004389">
    <property type="entry name" value="PRK05749.1-5"/>
    <property type="match status" value="1"/>
</dbReference>
<dbReference type="PANTHER" id="PTHR42755:SF1">
    <property type="entry name" value="3-DEOXY-D-MANNO-OCTULOSONIC ACID TRANSFERASE, MITOCHONDRIAL-RELATED"/>
    <property type="match status" value="1"/>
</dbReference>
<dbReference type="UniPathway" id="UPA00958"/>
<evidence type="ECO:0000256" key="5">
    <source>
        <dbReference type="ARBA" id="ARBA00031445"/>
    </source>
</evidence>
<dbReference type="GO" id="GO:0005886">
    <property type="term" value="C:plasma membrane"/>
    <property type="evidence" value="ECO:0007669"/>
    <property type="project" value="UniProtKB-SubCell"/>
</dbReference>
<keyword evidence="4 9" id="KW-0808">Transferase</keyword>
<dbReference type="GO" id="GO:0009244">
    <property type="term" value="P:lipopolysaccharide core region biosynthetic process"/>
    <property type="evidence" value="ECO:0007669"/>
    <property type="project" value="UniProtKB-UniRule"/>
</dbReference>
<dbReference type="GeneID" id="82535061"/>
<keyword evidence="12" id="KW-1185">Reference proteome</keyword>
<dbReference type="EC" id="2.4.99.12" evidence="2 9"/>
<feature type="active site" description="Proton acceptor" evidence="7">
    <location>
        <position position="65"/>
    </location>
</feature>
<comment type="similarity">
    <text evidence="9">Belongs to the glycosyltransferase group 1 family.</text>
</comment>
<evidence type="ECO:0000256" key="2">
    <source>
        <dbReference type="ARBA" id="ARBA00012621"/>
    </source>
</evidence>
<comment type="subcellular location">
    <subcellularLocation>
        <location evidence="9">Cell membrane</location>
    </subcellularLocation>
</comment>
<dbReference type="InterPro" id="IPR039901">
    <property type="entry name" value="Kdotransferase"/>
</dbReference>
<evidence type="ECO:0000259" key="10">
    <source>
        <dbReference type="Pfam" id="PF04413"/>
    </source>
</evidence>
<feature type="domain" description="3-deoxy-D-manno-octulosonic-acid transferase N-terminal" evidence="10">
    <location>
        <begin position="37"/>
        <end position="210"/>
    </location>
</feature>
<evidence type="ECO:0000256" key="4">
    <source>
        <dbReference type="ARBA" id="ARBA00022679"/>
    </source>
</evidence>
<dbReference type="Proteomes" id="UP000256650">
    <property type="component" value="Unassembled WGS sequence"/>
</dbReference>
<evidence type="ECO:0000256" key="1">
    <source>
        <dbReference type="ARBA" id="ARBA00004713"/>
    </source>
</evidence>
<comment type="catalytic activity">
    <reaction evidence="6 9">
        <text>lipid IVA (E. coli) + CMP-3-deoxy-beta-D-manno-octulosonate = alpha-Kdo-(2-&gt;6)-lipid IVA (E. coli) + CMP + H(+)</text>
        <dbReference type="Rhea" id="RHEA:28066"/>
        <dbReference type="ChEBI" id="CHEBI:15378"/>
        <dbReference type="ChEBI" id="CHEBI:58603"/>
        <dbReference type="ChEBI" id="CHEBI:60364"/>
        <dbReference type="ChEBI" id="CHEBI:60377"/>
        <dbReference type="ChEBI" id="CHEBI:85987"/>
        <dbReference type="EC" id="2.4.99.12"/>
    </reaction>
</comment>
<evidence type="ECO:0000256" key="6">
    <source>
        <dbReference type="ARBA" id="ARBA00049183"/>
    </source>
</evidence>
<evidence type="ECO:0000256" key="3">
    <source>
        <dbReference type="ARBA" id="ARBA00019077"/>
    </source>
</evidence>
<sequence length="419" mass="48101">MKCFIGIYYFMLCIAHFCAIPFLYFLSFKPKYRFSLKKRFFIPDSLFPDAMGFKIHWLHACSFGEVKSLQVIIKSLSKQLSNSEKILLTTTTQTGFYLACKLYPQCLVRYLPFETLIPFWLHKITLASLTLVEADLWLMPLVCAKSKGAQTFLINARISQHSFPSYQKFRFFYRRLFSLIHQIFCQTRLDKERLETLGAKNINVLGNLKLAEIPQVTTHYSCPKQPLWVIASTHHKHNQSEEVLILEAILEAFFKKEGFIHYTESTPHFLFAPRHPERCLEVERQLNQILDSYALPHLTKTSELGIQEALNTPFILLDSLGELHNLYAVAQGVILGGSFLKSIGGHNPIEPAFFQTKLISGPYIFNQKALFASLQNYTLCKIQSLSKVLQKHEILKSAKITKKFNSSSIIQAILSTKDS</sequence>
<dbReference type="Gene3D" id="3.40.50.2000">
    <property type="entry name" value="Glycogen Phosphorylase B"/>
    <property type="match status" value="1"/>
</dbReference>
<keyword evidence="9" id="KW-1003">Cell membrane</keyword>
<accession>A0A3D8IF52</accession>
<feature type="site" description="Transition state stabilizer" evidence="8">
    <location>
        <position position="209"/>
    </location>
</feature>
<dbReference type="InterPro" id="IPR038107">
    <property type="entry name" value="Glycos_transf_N_sf"/>
</dbReference>
<organism evidence="11 12">
    <name type="scientific">Helicobacter ganmani</name>
    <dbReference type="NCBI Taxonomy" id="60246"/>
    <lineage>
        <taxon>Bacteria</taxon>
        <taxon>Pseudomonadati</taxon>
        <taxon>Campylobacterota</taxon>
        <taxon>Epsilonproteobacteria</taxon>
        <taxon>Campylobacterales</taxon>
        <taxon>Helicobacteraceae</taxon>
        <taxon>Helicobacter</taxon>
    </lineage>
</organism>
<evidence type="ECO:0000313" key="11">
    <source>
        <dbReference type="EMBL" id="RDU63625.1"/>
    </source>
</evidence>
<gene>
    <name evidence="11" type="ORF">CQA43_02005</name>
</gene>
<keyword evidence="9" id="KW-0812">Transmembrane</keyword>
<feature type="transmembrane region" description="Helical" evidence="9">
    <location>
        <begin position="6"/>
        <end position="28"/>
    </location>
</feature>
<feature type="site" description="Transition state stabilizer" evidence="8">
    <location>
        <position position="133"/>
    </location>
</feature>
<keyword evidence="9" id="KW-0448">Lipopolysaccharide biosynthesis</keyword>
<comment type="caution">
    <text evidence="11">The sequence shown here is derived from an EMBL/GenBank/DDBJ whole genome shotgun (WGS) entry which is preliminary data.</text>
</comment>
<dbReference type="EMBL" id="NXLS01000002">
    <property type="protein sequence ID" value="RDU63625.1"/>
    <property type="molecule type" value="Genomic_DNA"/>
</dbReference>
<dbReference type="OrthoDB" id="9789797at2"/>
<dbReference type="AlphaFoldDB" id="A0A3D8IF52"/>
<keyword evidence="9" id="KW-1133">Transmembrane helix</keyword>
<dbReference type="Pfam" id="PF04413">
    <property type="entry name" value="Glycos_transf_N"/>
    <property type="match status" value="1"/>
</dbReference>
<comment type="function">
    <text evidence="9">Involved in lipopolysaccharide (LPS) biosynthesis. Catalyzes the transfer of 3-deoxy-D-manno-octulosonate (Kdo) residue(s) from CMP-Kdo to lipid IV(A), the tetraacyldisaccharide-1,4'-bisphosphate precursor of lipid A.</text>
</comment>
<protein>
    <recommendedName>
        <fullName evidence="3 9">3-deoxy-D-manno-octulosonic acid transferase</fullName>
        <shortName evidence="9">Kdo transferase</shortName>
        <ecNumber evidence="2 9">2.4.99.12</ecNumber>
    </recommendedName>
    <alternativeName>
        <fullName evidence="5 9">Lipid IV(A) 3-deoxy-D-manno-octulosonic acid transferase</fullName>
    </alternativeName>
</protein>
<evidence type="ECO:0000256" key="8">
    <source>
        <dbReference type="PIRSR" id="PIRSR639901-2"/>
    </source>
</evidence>
<dbReference type="GO" id="GO:0009245">
    <property type="term" value="P:lipid A biosynthetic process"/>
    <property type="evidence" value="ECO:0007669"/>
    <property type="project" value="TreeGrafter"/>
</dbReference>
<reference evidence="11 12" key="1">
    <citation type="submission" date="2018-04" db="EMBL/GenBank/DDBJ databases">
        <title>Novel Campyloabacter and Helicobacter Species and Strains.</title>
        <authorList>
            <person name="Mannion A.J."/>
            <person name="Shen Z."/>
            <person name="Fox J.G."/>
        </authorList>
    </citation>
    <scope>NUCLEOTIDE SEQUENCE [LARGE SCALE GENOMIC DNA]</scope>
    <source>
        <strain evidence="11 12">MIT 99-5101</strain>
    </source>
</reference>
<evidence type="ECO:0000256" key="7">
    <source>
        <dbReference type="PIRSR" id="PIRSR639901-1"/>
    </source>
</evidence>
<proteinExistence type="inferred from homology"/>
<keyword evidence="9" id="KW-0472">Membrane</keyword>
<dbReference type="Gene3D" id="3.40.50.11720">
    <property type="entry name" value="3-Deoxy-D-manno-octulosonic-acid transferase, N-terminal domain"/>
    <property type="match status" value="1"/>
</dbReference>
<dbReference type="PANTHER" id="PTHR42755">
    <property type="entry name" value="3-DEOXY-MANNO-OCTULOSONATE CYTIDYLYLTRANSFERASE"/>
    <property type="match status" value="1"/>
</dbReference>
<dbReference type="RefSeq" id="WP_115550956.1">
    <property type="nucleotide sequence ID" value="NZ_CAPHNE010000062.1"/>
</dbReference>
<comment type="pathway">
    <text evidence="1 9">Bacterial outer membrane biogenesis; LPS core biosynthesis.</text>
</comment>
<evidence type="ECO:0000313" key="12">
    <source>
        <dbReference type="Proteomes" id="UP000256650"/>
    </source>
</evidence>
<name>A0A3D8IF52_9HELI</name>